<dbReference type="SUPFAM" id="SSF53328">
    <property type="entry name" value="Formyltransferase"/>
    <property type="match status" value="1"/>
</dbReference>
<sequence length="175" mass="19983">MAYFENHPDIRVSLLLANRPDAYALERAKRFGVPTVVFDRKTFRETDTILQALSAHKVDLVVLAGFLWLVPAYLIEAYPDRILNIHPALLPRFGGKGMWGMHVHEAVVAGQESETGITIHLVNERYDEGRVLFQATCPVQPTDTPEDIQKRVQVLEHRHFPEVIERYVQELEAAD</sequence>
<dbReference type="Proteomes" id="UP000198510">
    <property type="component" value="Unassembled WGS sequence"/>
</dbReference>
<evidence type="ECO:0000256" key="5">
    <source>
        <dbReference type="ARBA" id="ARBA00038440"/>
    </source>
</evidence>
<dbReference type="InterPro" id="IPR001555">
    <property type="entry name" value="GART_AS"/>
</dbReference>
<evidence type="ECO:0000256" key="7">
    <source>
        <dbReference type="ARBA" id="ARBA00041682"/>
    </source>
</evidence>
<dbReference type="UniPathway" id="UPA00074">
    <property type="reaction ID" value="UER00126"/>
</dbReference>
<organism evidence="10 11">
    <name type="scientific">Catalinimonas alkaloidigena</name>
    <dbReference type="NCBI Taxonomy" id="1075417"/>
    <lineage>
        <taxon>Bacteria</taxon>
        <taxon>Pseudomonadati</taxon>
        <taxon>Bacteroidota</taxon>
        <taxon>Cytophagia</taxon>
        <taxon>Cytophagales</taxon>
        <taxon>Catalimonadaceae</taxon>
        <taxon>Catalinimonas</taxon>
    </lineage>
</organism>
<evidence type="ECO:0000256" key="6">
    <source>
        <dbReference type="ARBA" id="ARBA00041324"/>
    </source>
</evidence>
<keyword evidence="11" id="KW-1185">Reference proteome</keyword>
<evidence type="ECO:0000256" key="1">
    <source>
        <dbReference type="ARBA" id="ARBA00005054"/>
    </source>
</evidence>
<keyword evidence="3 10" id="KW-0808">Transferase</keyword>
<dbReference type="InterPro" id="IPR002376">
    <property type="entry name" value="Formyl_transf_N"/>
</dbReference>
<dbReference type="PANTHER" id="PTHR43369">
    <property type="entry name" value="PHOSPHORIBOSYLGLYCINAMIDE FORMYLTRANSFERASE"/>
    <property type="match status" value="1"/>
</dbReference>
<evidence type="ECO:0000256" key="3">
    <source>
        <dbReference type="ARBA" id="ARBA00022679"/>
    </source>
</evidence>
<proteinExistence type="inferred from homology"/>
<evidence type="ECO:0000256" key="2">
    <source>
        <dbReference type="ARBA" id="ARBA00012254"/>
    </source>
</evidence>
<dbReference type="GO" id="GO:0005829">
    <property type="term" value="C:cytosol"/>
    <property type="evidence" value="ECO:0007669"/>
    <property type="project" value="TreeGrafter"/>
</dbReference>
<comment type="similarity">
    <text evidence="5">Belongs to the GART family.</text>
</comment>
<evidence type="ECO:0000256" key="8">
    <source>
        <dbReference type="ARBA" id="ARBA00047664"/>
    </source>
</evidence>
<reference evidence="10 11" key="1">
    <citation type="submission" date="2016-10" db="EMBL/GenBank/DDBJ databases">
        <authorList>
            <person name="de Groot N.N."/>
        </authorList>
    </citation>
    <scope>NUCLEOTIDE SEQUENCE [LARGE SCALE GENOMIC DNA]</scope>
    <source>
        <strain evidence="10 11">DSM 25186</strain>
    </source>
</reference>
<dbReference type="PANTHER" id="PTHR43369:SF2">
    <property type="entry name" value="PHOSPHORIBOSYLGLYCINAMIDE FORMYLTRANSFERASE"/>
    <property type="match status" value="1"/>
</dbReference>
<name>A0A1G9N0P1_9BACT</name>
<dbReference type="InterPro" id="IPR004607">
    <property type="entry name" value="GART"/>
</dbReference>
<keyword evidence="4" id="KW-0658">Purine biosynthesis</keyword>
<dbReference type="InterPro" id="IPR036477">
    <property type="entry name" value="Formyl_transf_N_sf"/>
</dbReference>
<comment type="catalytic activity">
    <reaction evidence="8">
        <text>N(1)-(5-phospho-beta-D-ribosyl)glycinamide + (6R)-10-formyltetrahydrofolate = N(2)-formyl-N(1)-(5-phospho-beta-D-ribosyl)glycinamide + (6S)-5,6,7,8-tetrahydrofolate + H(+)</text>
        <dbReference type="Rhea" id="RHEA:15053"/>
        <dbReference type="ChEBI" id="CHEBI:15378"/>
        <dbReference type="ChEBI" id="CHEBI:57453"/>
        <dbReference type="ChEBI" id="CHEBI:143788"/>
        <dbReference type="ChEBI" id="CHEBI:147286"/>
        <dbReference type="ChEBI" id="CHEBI:195366"/>
        <dbReference type="EC" id="2.1.2.2"/>
    </reaction>
</comment>
<protein>
    <recommendedName>
        <fullName evidence="2">phosphoribosylglycinamide formyltransferase 1</fullName>
        <ecNumber evidence="2">2.1.2.2</ecNumber>
    </recommendedName>
    <alternativeName>
        <fullName evidence="7">5'-phosphoribosylglycinamide transformylase</fullName>
    </alternativeName>
    <alternativeName>
        <fullName evidence="6">GAR transformylase</fullName>
    </alternativeName>
</protein>
<dbReference type="STRING" id="1075417.SAMN05421823_108136"/>
<dbReference type="PROSITE" id="PS00373">
    <property type="entry name" value="GART"/>
    <property type="match status" value="1"/>
</dbReference>
<evidence type="ECO:0000259" key="9">
    <source>
        <dbReference type="Pfam" id="PF00551"/>
    </source>
</evidence>
<gene>
    <name evidence="10" type="ORF">SAMN05421823_108136</name>
</gene>
<dbReference type="GO" id="GO:0006189">
    <property type="term" value="P:'de novo' IMP biosynthetic process"/>
    <property type="evidence" value="ECO:0007669"/>
    <property type="project" value="UniProtKB-UniPathway"/>
</dbReference>
<dbReference type="Pfam" id="PF00551">
    <property type="entry name" value="Formyl_trans_N"/>
    <property type="match status" value="1"/>
</dbReference>
<dbReference type="EMBL" id="FNFO01000008">
    <property type="protein sequence ID" value="SDL79707.1"/>
    <property type="molecule type" value="Genomic_DNA"/>
</dbReference>
<evidence type="ECO:0000313" key="10">
    <source>
        <dbReference type="EMBL" id="SDL79707.1"/>
    </source>
</evidence>
<evidence type="ECO:0000256" key="4">
    <source>
        <dbReference type="ARBA" id="ARBA00022755"/>
    </source>
</evidence>
<evidence type="ECO:0000313" key="11">
    <source>
        <dbReference type="Proteomes" id="UP000198510"/>
    </source>
</evidence>
<dbReference type="Gene3D" id="3.40.50.170">
    <property type="entry name" value="Formyl transferase, N-terminal domain"/>
    <property type="match status" value="1"/>
</dbReference>
<accession>A0A1G9N0P1</accession>
<dbReference type="AlphaFoldDB" id="A0A1G9N0P1"/>
<comment type="pathway">
    <text evidence="1">Purine metabolism; IMP biosynthesis via de novo pathway; N(2)-formyl-N(1)-(5-phospho-D-ribosyl)glycinamide from N(1)-(5-phospho-D-ribosyl)glycinamide (10-formyl THF route): step 1/1.</text>
</comment>
<dbReference type="GO" id="GO:0004644">
    <property type="term" value="F:phosphoribosylglycinamide formyltransferase activity"/>
    <property type="evidence" value="ECO:0007669"/>
    <property type="project" value="UniProtKB-EC"/>
</dbReference>
<dbReference type="EC" id="2.1.2.2" evidence="2"/>
<dbReference type="CDD" id="cd08645">
    <property type="entry name" value="FMT_core_GART"/>
    <property type="match status" value="1"/>
</dbReference>
<feature type="domain" description="Formyl transferase N-terminal" evidence="9">
    <location>
        <begin position="7"/>
        <end position="164"/>
    </location>
</feature>